<protein>
    <recommendedName>
        <fullName evidence="3">RRM domain-containing protein</fullName>
    </recommendedName>
</protein>
<accession>A0A1J4KJC9</accession>
<evidence type="ECO:0008006" key="3">
    <source>
        <dbReference type="Google" id="ProtNLM"/>
    </source>
</evidence>
<proteinExistence type="predicted"/>
<comment type="caution">
    <text evidence="1">The sequence shown here is derived from an EMBL/GenBank/DDBJ whole genome shotgun (WGS) entry which is preliminary data.</text>
</comment>
<dbReference type="SUPFAM" id="SSF54928">
    <property type="entry name" value="RNA-binding domain, RBD"/>
    <property type="match status" value="3"/>
</dbReference>
<dbReference type="EMBL" id="MLAK01000587">
    <property type="protein sequence ID" value="OHT11439.1"/>
    <property type="molecule type" value="Genomic_DNA"/>
</dbReference>
<name>A0A1J4KJC9_9EUKA</name>
<dbReference type="AlphaFoldDB" id="A0A1J4KJC9"/>
<dbReference type="GO" id="GO:0003676">
    <property type="term" value="F:nucleic acid binding"/>
    <property type="evidence" value="ECO:0007669"/>
    <property type="project" value="InterPro"/>
</dbReference>
<evidence type="ECO:0000313" key="1">
    <source>
        <dbReference type="EMBL" id="OHT11439.1"/>
    </source>
</evidence>
<keyword evidence="2" id="KW-1185">Reference proteome</keyword>
<organism evidence="1 2">
    <name type="scientific">Tritrichomonas foetus</name>
    <dbReference type="NCBI Taxonomy" id="1144522"/>
    <lineage>
        <taxon>Eukaryota</taxon>
        <taxon>Metamonada</taxon>
        <taxon>Parabasalia</taxon>
        <taxon>Tritrichomonadida</taxon>
        <taxon>Tritrichomonadidae</taxon>
        <taxon>Tritrichomonas</taxon>
    </lineage>
</organism>
<dbReference type="GeneID" id="94835264"/>
<dbReference type="VEuPathDB" id="TrichDB:TRFO_19070"/>
<dbReference type="Proteomes" id="UP000179807">
    <property type="component" value="Unassembled WGS sequence"/>
</dbReference>
<dbReference type="RefSeq" id="XP_068364575.1">
    <property type="nucleotide sequence ID" value="XM_068500560.1"/>
</dbReference>
<reference evidence="1" key="1">
    <citation type="submission" date="2016-10" db="EMBL/GenBank/DDBJ databases">
        <authorList>
            <person name="Benchimol M."/>
            <person name="Almeida L.G."/>
            <person name="Vasconcelos A.T."/>
            <person name="Perreira-Neves A."/>
            <person name="Rosa I.A."/>
            <person name="Tasca T."/>
            <person name="Bogo M.R."/>
            <person name="de Souza W."/>
        </authorList>
    </citation>
    <scope>NUCLEOTIDE SEQUENCE [LARGE SCALE GENOMIC DNA]</scope>
    <source>
        <strain evidence="1">K</strain>
    </source>
</reference>
<gene>
    <name evidence="1" type="ORF">TRFO_19070</name>
</gene>
<sequence length="603" mass="70202">MKGVHFLIPNFGNEQNIQRIKRMSCKNFPFLHTLNNNLLIQTTRPHSRHKMFKLLSESLSNELTEESIHLLNSSITFQDRLYFCHIPKKYENTETFKIEIQKFIKGKKLKFDSIFKEKVYILRELDPGDTERIFLFFKAAQNEMILSTSWFDLPIIRISNIPKTFPRDNILSTYANGIDVKYYEIQKSVSKDSQTVFCSLIVDSVENARKIVSQFNFSPSGVDDKPIYVNWYVDKMTLEELEKYTVKTAFSDDEFDNLDVQEYFHEIEKFGQIFKLSVNRNCQFATITFASKESAILLVKESKFSYLNARTIIYNFHPYVTTDDVLSYLNTININVREISLLSNEGDEKNLPFFNVTLYDIEDVQKVVNSIEENPHTFENVTMQPFCILPCYNSTSNIKKYRELQNKLTSSNTIKMYYLPSNVTATQVLNFCTNFLKNPIFSYFKLISCEDDKSCEATITFSERNVYREALEQLNNAHFNDSCTIKVLSIKDKLVLDEIPQTLSKIIPPQVAQNQSAMNSLFSTKPSNHQEIDVTKDVHKKIKIEKNISAQPFFQPPPPPTQNLMAQMKNLPNNDDQNTNQPNKIIIEKRENKQKIAFNVQKK</sequence>
<dbReference type="InterPro" id="IPR035979">
    <property type="entry name" value="RBD_domain_sf"/>
</dbReference>
<evidence type="ECO:0000313" key="2">
    <source>
        <dbReference type="Proteomes" id="UP000179807"/>
    </source>
</evidence>